<keyword evidence="1" id="KW-0812">Transmembrane</keyword>
<proteinExistence type="predicted"/>
<dbReference type="EMBL" id="CAUJNA010000397">
    <property type="protein sequence ID" value="CAJ1376461.1"/>
    <property type="molecule type" value="Genomic_DNA"/>
</dbReference>
<feature type="transmembrane region" description="Helical" evidence="1">
    <location>
        <begin position="501"/>
        <end position="521"/>
    </location>
</feature>
<keyword evidence="1" id="KW-1133">Transmembrane helix</keyword>
<keyword evidence="1" id="KW-0472">Membrane</keyword>
<feature type="non-terminal residue" evidence="2">
    <location>
        <position position="1"/>
    </location>
</feature>
<protein>
    <submittedName>
        <fullName evidence="2">Uncharacterized protein</fullName>
    </submittedName>
</protein>
<reference evidence="2" key="1">
    <citation type="submission" date="2023-08" db="EMBL/GenBank/DDBJ databases">
        <authorList>
            <person name="Chen Y."/>
            <person name="Shah S."/>
            <person name="Dougan E. K."/>
            <person name="Thang M."/>
            <person name="Chan C."/>
        </authorList>
    </citation>
    <scope>NUCLEOTIDE SEQUENCE</scope>
</reference>
<feature type="transmembrane region" description="Helical" evidence="1">
    <location>
        <begin position="463"/>
        <end position="481"/>
    </location>
</feature>
<comment type="caution">
    <text evidence="2">The sequence shown here is derived from an EMBL/GenBank/DDBJ whole genome shotgun (WGS) entry which is preliminary data.</text>
</comment>
<evidence type="ECO:0000256" key="1">
    <source>
        <dbReference type="SAM" id="Phobius"/>
    </source>
</evidence>
<accession>A0AA36HWQ0</accession>
<feature type="transmembrane region" description="Helical" evidence="1">
    <location>
        <begin position="258"/>
        <end position="277"/>
    </location>
</feature>
<dbReference type="Proteomes" id="UP001178507">
    <property type="component" value="Unassembled WGS sequence"/>
</dbReference>
<evidence type="ECO:0000313" key="2">
    <source>
        <dbReference type="EMBL" id="CAJ1376461.1"/>
    </source>
</evidence>
<organism evidence="2 3">
    <name type="scientific">Effrenium voratum</name>
    <dbReference type="NCBI Taxonomy" id="2562239"/>
    <lineage>
        <taxon>Eukaryota</taxon>
        <taxon>Sar</taxon>
        <taxon>Alveolata</taxon>
        <taxon>Dinophyceae</taxon>
        <taxon>Suessiales</taxon>
        <taxon>Symbiodiniaceae</taxon>
        <taxon>Effrenium</taxon>
    </lineage>
</organism>
<feature type="transmembrane region" description="Helical" evidence="1">
    <location>
        <begin position="547"/>
        <end position="569"/>
    </location>
</feature>
<dbReference type="AlphaFoldDB" id="A0AA36HWQ0"/>
<keyword evidence="3" id="KW-1185">Reference proteome</keyword>
<sequence>MLVPPTFTVSTTSSTAWRTISTSKTATTSALIIVMPDEVNNVQEIAQFLMSASLDAEGAVVKSSAGTASAVPFEEGNLLPRVSPHYVGTSAANVSVGMPVQLLNQSEGGRFLIFTMLDGVMPEGQAANLESGKDVQLLAPAIDVSVTDSRGVRVPIGGLEQLIFIRVSAPLTEAGGVCAFLTDEGVWSRAGVHRATEDELAVALGEDYAPGIWCSSTHLTIFAILLEPVLACTNLEVLSPQMLQRLLDSKWYRRTPGILIILTMLCCTVLVLLAATADRKVQSQHLWKQQFLLTAVPLVRAPCACSGAKGALVEVQSSPEAADDAQHAVHSAPTDASWRTPATMASAMSGARGHARSWARRLGIKVLVRGTLQALAAKLRVEESSLRGHVWNGQGWVQGSLAVAKSKRLAQLTANLDEELSQIFTSLGHRRWLRVSVSLWASHPLVSIFFVSFHITSAKRASIFAAFLSGSLALSALFMSAAGLTLDSTSDLECPVDNSAWRFLVVGCASMLLNAGPRVCLYRLGRRSFASDARASSQRRAWQRDDALFWLLASLFLAACWLLICSFLANLGQTDYWKCMLCFGTIILGKLFFLPLGSMCFHLVLAEATLLAFPSVLTAPPPELGLHIEAKADTKSQQSDVARGKIVELANRGIRVRHLLDFYEKILELDFFDPGRSTTHDVVRHAIIPWSLSSTTRCDVDVVEVDVVDVADVIDVVDEVEEVDDVSAIDEIVPELTEFGRGFMELKAVDAIIPLSLHDLSRSGDSFDIDEMLRAIETKSQVNIAAPVPAKPAITRELQMGVAYATVVNSSEPLAALRMVTHGWGNIFRSLEAVAYHSSEP</sequence>
<gene>
    <name evidence="2" type="ORF">EVOR1521_LOCUS5524</name>
</gene>
<name>A0AA36HWQ0_9DINO</name>
<evidence type="ECO:0000313" key="3">
    <source>
        <dbReference type="Proteomes" id="UP001178507"/>
    </source>
</evidence>